<dbReference type="GO" id="GO:0008299">
    <property type="term" value="P:isoprenoid biosynthetic process"/>
    <property type="evidence" value="ECO:0007669"/>
    <property type="project" value="InterPro"/>
</dbReference>
<dbReference type="Proteomes" id="UP000237752">
    <property type="component" value="Unassembled WGS sequence"/>
</dbReference>
<dbReference type="InterPro" id="IPR008949">
    <property type="entry name" value="Isoprenoid_synthase_dom_sf"/>
</dbReference>
<dbReference type="PANTHER" id="PTHR12001">
    <property type="entry name" value="GERANYLGERANYL PYROPHOSPHATE SYNTHASE"/>
    <property type="match status" value="1"/>
</dbReference>
<dbReference type="InterPro" id="IPR000092">
    <property type="entry name" value="Polyprenyl_synt"/>
</dbReference>
<dbReference type="SFLD" id="SFLDS00005">
    <property type="entry name" value="Isoprenoid_Synthase_Type_I"/>
    <property type="match status" value="1"/>
</dbReference>
<dbReference type="EMBL" id="PVUE01000019">
    <property type="protein sequence ID" value="PRZ39121.1"/>
    <property type="molecule type" value="Genomic_DNA"/>
</dbReference>
<evidence type="ECO:0000256" key="4">
    <source>
        <dbReference type="ARBA" id="ARBA00022723"/>
    </source>
</evidence>
<reference evidence="7 8" key="1">
    <citation type="submission" date="2018-03" db="EMBL/GenBank/DDBJ databases">
        <title>Genomic Encyclopedia of Archaeal and Bacterial Type Strains, Phase II (KMG-II): from individual species to whole genera.</title>
        <authorList>
            <person name="Goeker M."/>
        </authorList>
    </citation>
    <scope>NUCLEOTIDE SEQUENCE [LARGE SCALE GENOMIC DNA]</scope>
    <source>
        <strain evidence="7 8">DSM 100065</strain>
    </source>
</reference>
<proteinExistence type="inferred from homology"/>
<organism evidence="7 8">
    <name type="scientific">Antricoccus suffuscus</name>
    <dbReference type="NCBI Taxonomy" id="1629062"/>
    <lineage>
        <taxon>Bacteria</taxon>
        <taxon>Bacillati</taxon>
        <taxon>Actinomycetota</taxon>
        <taxon>Actinomycetes</taxon>
        <taxon>Geodermatophilales</taxon>
        <taxon>Antricoccaceae</taxon>
        <taxon>Antricoccus</taxon>
    </lineage>
</organism>
<evidence type="ECO:0000256" key="2">
    <source>
        <dbReference type="ARBA" id="ARBA00006706"/>
    </source>
</evidence>
<accession>A0A2T0ZRY4</accession>
<dbReference type="PANTHER" id="PTHR12001:SF69">
    <property type="entry name" value="ALL TRANS-POLYPRENYL-DIPHOSPHATE SYNTHASE PDSS1"/>
    <property type="match status" value="1"/>
</dbReference>
<dbReference type="GO" id="GO:0004659">
    <property type="term" value="F:prenyltransferase activity"/>
    <property type="evidence" value="ECO:0007669"/>
    <property type="project" value="InterPro"/>
</dbReference>
<dbReference type="SFLD" id="SFLDG01017">
    <property type="entry name" value="Polyprenyl_Transferase_Like"/>
    <property type="match status" value="1"/>
</dbReference>
<name>A0A2T0ZRY4_9ACTN</name>
<evidence type="ECO:0000256" key="5">
    <source>
        <dbReference type="ARBA" id="ARBA00022842"/>
    </source>
</evidence>
<keyword evidence="3 6" id="KW-0808">Transferase</keyword>
<evidence type="ECO:0000313" key="8">
    <source>
        <dbReference type="Proteomes" id="UP000237752"/>
    </source>
</evidence>
<dbReference type="GO" id="GO:0046872">
    <property type="term" value="F:metal ion binding"/>
    <property type="evidence" value="ECO:0007669"/>
    <property type="project" value="UniProtKB-KW"/>
</dbReference>
<sequence>MSDNHVVAGVRFDDAEMASSLRRGLERVEDLLLRACRSDDQLLEISGAHLAAAGGKRFRPLLVQLAAQFGETGRTEVDKAAVVVELTHLATLYHDDVMDEAEIRRGAQSANARWGNSVAILTGDFLFARASILVAELGTDAVRIQAETFERLVAGQIRETVEPREGVDPVDHYLGVLAEKTGSLIATSGRFGAMFAGCSDEVIDALTHFGESIGMAFQLSDDLIDITSEATDLGKATGTDLREGVRTLPMLYALADETATDPELLKLLRAGPLTDDWQHARALELLRGSAAMDNARATLMRFVEEARGSLRALPAGVPRDSLDSLVDFMQLRSA</sequence>
<protein>
    <submittedName>
        <fullName evidence="7">Heptaprenyl diphosphate synthase</fullName>
    </submittedName>
</protein>
<gene>
    <name evidence="7" type="ORF">CLV47_11967</name>
</gene>
<dbReference type="PROSITE" id="PS00444">
    <property type="entry name" value="POLYPRENYL_SYNTHASE_2"/>
    <property type="match status" value="1"/>
</dbReference>
<keyword evidence="5" id="KW-0460">Magnesium</keyword>
<keyword evidence="8" id="KW-1185">Reference proteome</keyword>
<evidence type="ECO:0000313" key="7">
    <source>
        <dbReference type="EMBL" id="PRZ39121.1"/>
    </source>
</evidence>
<keyword evidence="4" id="KW-0479">Metal-binding</keyword>
<dbReference type="InterPro" id="IPR033749">
    <property type="entry name" value="Polyprenyl_synt_CS"/>
</dbReference>
<evidence type="ECO:0000256" key="3">
    <source>
        <dbReference type="ARBA" id="ARBA00022679"/>
    </source>
</evidence>
<comment type="similarity">
    <text evidence="2 6">Belongs to the FPP/GGPP synthase family.</text>
</comment>
<dbReference type="Pfam" id="PF00348">
    <property type="entry name" value="polyprenyl_synt"/>
    <property type="match status" value="1"/>
</dbReference>
<dbReference type="AlphaFoldDB" id="A0A2T0ZRY4"/>
<evidence type="ECO:0000256" key="1">
    <source>
        <dbReference type="ARBA" id="ARBA00001946"/>
    </source>
</evidence>
<dbReference type="Gene3D" id="1.10.600.10">
    <property type="entry name" value="Farnesyl Diphosphate Synthase"/>
    <property type="match status" value="1"/>
</dbReference>
<dbReference type="CDD" id="cd00685">
    <property type="entry name" value="Trans_IPPS_HT"/>
    <property type="match status" value="1"/>
</dbReference>
<comment type="cofactor">
    <cofactor evidence="1">
        <name>Mg(2+)</name>
        <dbReference type="ChEBI" id="CHEBI:18420"/>
    </cofactor>
</comment>
<evidence type="ECO:0000256" key="6">
    <source>
        <dbReference type="RuleBase" id="RU004466"/>
    </source>
</evidence>
<dbReference type="RefSeq" id="WP_238145502.1">
    <property type="nucleotide sequence ID" value="NZ_PVUE01000019.1"/>
</dbReference>
<dbReference type="SUPFAM" id="SSF48576">
    <property type="entry name" value="Terpenoid synthases"/>
    <property type="match status" value="1"/>
</dbReference>
<comment type="caution">
    <text evidence="7">The sequence shown here is derived from an EMBL/GenBank/DDBJ whole genome shotgun (WGS) entry which is preliminary data.</text>
</comment>